<dbReference type="EMBL" id="QSUL01000002">
    <property type="protein sequence ID" value="RGN39508.1"/>
    <property type="molecule type" value="Genomic_DNA"/>
</dbReference>
<dbReference type="InterPro" id="IPR032260">
    <property type="entry name" value="DUF5060"/>
</dbReference>
<sequence>MKNRIFFFICLLSMSISIYGQIIKSSIHTTQPEQYSKVEVDIELMQKFNNPYMQEEAALDMLIVTPSGKEQVLPCYFVSEKERNISCWKARYAPQESGLYQYKIQLTKKGKKKTTSKALNFEVVKSKNPGFLHAKSDWILEFDNGCPFRGIGENICWESRDEDDSKFFKQLHEKAELYNYDYLLTEFAKNGGNFFRTWMCSWNLPIDYKSSFNNVRYTPSDEYYNPSALARMDYLVELSESLDLYIMLTLGQGGYLTRDRGVVDNAEDFFVSKKARAWYKNRLRYIVARWGYSTSIAMWEFFNEVDNVQFQNKNNPIDGKVIADWHDEMSTYMKQIDLYRHIVTTSISHRDIEGLNSIKNIDINQKHIYNNTSSIPAEIERYVQEFGKPYIIGEFSREWDWSKNFDDFSHEMDVDFKRGVWYGLFSPTPVTPMSWWWEYFDARGLTPYYRKVREVSDRMLAAGRGSFESLTVKAGTSHAFGVKCGEEIFVYLFNPEHATLITNVIIPVSGGRKYKVQAIDPTMLVTKDILDINYTSSSVNLKEIILGAEKEVIYILTPLTE</sequence>
<dbReference type="Proteomes" id="UP000260983">
    <property type="component" value="Unassembled WGS sequence"/>
</dbReference>
<dbReference type="Gene3D" id="3.20.20.80">
    <property type="entry name" value="Glycosidases"/>
    <property type="match status" value="1"/>
</dbReference>
<name>A0A3E5BPJ2_9BACE</name>
<evidence type="ECO:0000313" key="2">
    <source>
        <dbReference type="EMBL" id="RGN39508.1"/>
    </source>
</evidence>
<evidence type="ECO:0000313" key="3">
    <source>
        <dbReference type="Proteomes" id="UP000260983"/>
    </source>
</evidence>
<protein>
    <submittedName>
        <fullName evidence="2">DUF5060 domain-containing protein</fullName>
    </submittedName>
</protein>
<gene>
    <name evidence="2" type="ORF">DXB65_04075</name>
</gene>
<accession>A0A3E5BPJ2</accession>
<feature type="domain" description="DUF5060" evidence="1">
    <location>
        <begin position="33"/>
        <end position="105"/>
    </location>
</feature>
<proteinExistence type="predicted"/>
<organism evidence="2 3">
    <name type="scientific">Bacteroides oleiciplenus</name>
    <dbReference type="NCBI Taxonomy" id="626931"/>
    <lineage>
        <taxon>Bacteria</taxon>
        <taxon>Pseudomonadati</taxon>
        <taxon>Bacteroidota</taxon>
        <taxon>Bacteroidia</taxon>
        <taxon>Bacteroidales</taxon>
        <taxon>Bacteroidaceae</taxon>
        <taxon>Bacteroides</taxon>
    </lineage>
</organism>
<dbReference type="InterPro" id="IPR013783">
    <property type="entry name" value="Ig-like_fold"/>
</dbReference>
<dbReference type="AlphaFoldDB" id="A0A3E5BPJ2"/>
<dbReference type="Gene3D" id="2.60.40.10">
    <property type="entry name" value="Immunoglobulins"/>
    <property type="match status" value="1"/>
</dbReference>
<reference evidence="2 3" key="1">
    <citation type="submission" date="2018-08" db="EMBL/GenBank/DDBJ databases">
        <title>A genome reference for cultivated species of the human gut microbiota.</title>
        <authorList>
            <person name="Zou Y."/>
            <person name="Xue W."/>
            <person name="Luo G."/>
        </authorList>
    </citation>
    <scope>NUCLEOTIDE SEQUENCE [LARGE SCALE GENOMIC DNA]</scope>
    <source>
        <strain evidence="2 3">OM05-15BH</strain>
    </source>
</reference>
<dbReference type="SUPFAM" id="SSF51445">
    <property type="entry name" value="(Trans)glycosidases"/>
    <property type="match status" value="1"/>
</dbReference>
<dbReference type="InterPro" id="IPR017853">
    <property type="entry name" value="GH"/>
</dbReference>
<comment type="caution">
    <text evidence="2">The sequence shown here is derived from an EMBL/GenBank/DDBJ whole genome shotgun (WGS) entry which is preliminary data.</text>
</comment>
<dbReference type="Pfam" id="PF16586">
    <property type="entry name" value="DUF5060"/>
    <property type="match status" value="1"/>
</dbReference>
<evidence type="ECO:0000259" key="1">
    <source>
        <dbReference type="Pfam" id="PF16586"/>
    </source>
</evidence>
<dbReference type="RefSeq" id="WP_009129374.1">
    <property type="nucleotide sequence ID" value="NZ_CABKRN010000002.1"/>
</dbReference>